<proteinExistence type="predicted"/>
<accession>A0A6L2KFF3</accession>
<evidence type="ECO:0000313" key="1">
    <source>
        <dbReference type="EMBL" id="GEU47427.1"/>
    </source>
</evidence>
<reference evidence="1" key="1">
    <citation type="journal article" date="2019" name="Sci. Rep.">
        <title>Draft genome of Tanacetum cinerariifolium, the natural source of mosquito coil.</title>
        <authorList>
            <person name="Yamashiro T."/>
            <person name="Shiraishi A."/>
            <person name="Satake H."/>
            <person name="Nakayama K."/>
        </authorList>
    </citation>
    <scope>NUCLEOTIDE SEQUENCE</scope>
</reference>
<sequence>MRDEHLDTISVTESDEFIKSSAENLVSNPCESEGESECDMPACEVFTTFSNILFDSDYDFYSGDDQSFFEENFSKEIYSNPLFDEEIISMKIDPHHFNAKSDLMESLLNHDSSIISSSKIDSLFDEFAGELTILKSISPEIDETDYDPEEETHFIKRLLYDNSSPRPSKEFVSENSDAAIESFSASPIPVEGSDSLLEEIDLSFTPNYLIPLGIDEDDYDFERDILILDEFLSNNSLSLPENESFHFDIPSFSRPPANHQMAIHEF</sequence>
<evidence type="ECO:0008006" key="2">
    <source>
        <dbReference type="Google" id="ProtNLM"/>
    </source>
</evidence>
<gene>
    <name evidence="1" type="ORF">Tci_019405</name>
</gene>
<dbReference type="EMBL" id="BKCJ010002270">
    <property type="protein sequence ID" value="GEU47427.1"/>
    <property type="molecule type" value="Genomic_DNA"/>
</dbReference>
<organism evidence="1">
    <name type="scientific">Tanacetum cinerariifolium</name>
    <name type="common">Dalmatian daisy</name>
    <name type="synonym">Chrysanthemum cinerariifolium</name>
    <dbReference type="NCBI Taxonomy" id="118510"/>
    <lineage>
        <taxon>Eukaryota</taxon>
        <taxon>Viridiplantae</taxon>
        <taxon>Streptophyta</taxon>
        <taxon>Embryophyta</taxon>
        <taxon>Tracheophyta</taxon>
        <taxon>Spermatophyta</taxon>
        <taxon>Magnoliopsida</taxon>
        <taxon>eudicotyledons</taxon>
        <taxon>Gunneridae</taxon>
        <taxon>Pentapetalae</taxon>
        <taxon>asterids</taxon>
        <taxon>campanulids</taxon>
        <taxon>Asterales</taxon>
        <taxon>Asteraceae</taxon>
        <taxon>Asteroideae</taxon>
        <taxon>Anthemideae</taxon>
        <taxon>Anthemidinae</taxon>
        <taxon>Tanacetum</taxon>
    </lineage>
</organism>
<dbReference type="AlphaFoldDB" id="A0A6L2KFF3"/>
<comment type="caution">
    <text evidence="1">The sequence shown here is derived from an EMBL/GenBank/DDBJ whole genome shotgun (WGS) entry which is preliminary data.</text>
</comment>
<name>A0A6L2KFF3_TANCI</name>
<protein>
    <recommendedName>
        <fullName evidence="2">Reverse transcriptase domain-containing protein</fullName>
    </recommendedName>
</protein>